<dbReference type="InterPro" id="IPR027417">
    <property type="entry name" value="P-loop_NTPase"/>
</dbReference>
<evidence type="ECO:0000256" key="4">
    <source>
        <dbReference type="SAM" id="MobiDB-lite"/>
    </source>
</evidence>
<dbReference type="InterPro" id="IPR011047">
    <property type="entry name" value="Quinoprotein_ADH-like_sf"/>
</dbReference>
<keyword evidence="2" id="KW-0677">Repeat</keyword>
<dbReference type="PROSITE" id="PS00678">
    <property type="entry name" value="WD_REPEATS_1"/>
    <property type="match status" value="1"/>
</dbReference>
<reference evidence="6 7" key="1">
    <citation type="submission" date="2020-06" db="EMBL/GenBank/DDBJ databases">
        <title>Genome mining for natural products.</title>
        <authorList>
            <person name="Zhang B."/>
            <person name="Shi J."/>
            <person name="Ge H."/>
        </authorList>
    </citation>
    <scope>NUCLEOTIDE SEQUENCE [LARGE SCALE GENOMIC DNA]</scope>
    <source>
        <strain evidence="6 7">NA02069</strain>
    </source>
</reference>
<name>A0A7H8T114_STRCX</name>
<dbReference type="RefSeq" id="WP_176574473.1">
    <property type="nucleotide sequence ID" value="NZ_CBDRGH010000057.1"/>
</dbReference>
<dbReference type="Proteomes" id="UP000509418">
    <property type="component" value="Chromosome"/>
</dbReference>
<keyword evidence="7" id="KW-1185">Reference proteome</keyword>
<evidence type="ECO:0000259" key="5">
    <source>
        <dbReference type="Pfam" id="PF24883"/>
    </source>
</evidence>
<dbReference type="InterPro" id="IPR056884">
    <property type="entry name" value="NPHP3-like_N"/>
</dbReference>
<organism evidence="6 7">
    <name type="scientific">Streptomyces chartreusis</name>
    <dbReference type="NCBI Taxonomy" id="1969"/>
    <lineage>
        <taxon>Bacteria</taxon>
        <taxon>Bacillati</taxon>
        <taxon>Actinomycetota</taxon>
        <taxon>Actinomycetes</taxon>
        <taxon>Kitasatosporales</taxon>
        <taxon>Streptomycetaceae</taxon>
        <taxon>Streptomyces</taxon>
    </lineage>
</organism>
<dbReference type="Gene3D" id="3.40.50.300">
    <property type="entry name" value="P-loop containing nucleotide triphosphate hydrolases"/>
    <property type="match status" value="1"/>
</dbReference>
<evidence type="ECO:0000256" key="3">
    <source>
        <dbReference type="PROSITE-ProRule" id="PRU00221"/>
    </source>
</evidence>
<dbReference type="SMART" id="SM00320">
    <property type="entry name" value="WD40"/>
    <property type="match status" value="6"/>
</dbReference>
<dbReference type="SUPFAM" id="SSF52540">
    <property type="entry name" value="P-loop containing nucleoside triphosphate hydrolases"/>
    <property type="match status" value="1"/>
</dbReference>
<dbReference type="Gene3D" id="2.130.10.10">
    <property type="entry name" value="YVTN repeat-like/Quinoprotein amine dehydrogenase"/>
    <property type="match status" value="1"/>
</dbReference>
<dbReference type="PROSITE" id="PS50082">
    <property type="entry name" value="WD_REPEATS_2"/>
    <property type="match status" value="2"/>
</dbReference>
<keyword evidence="1 3" id="KW-0853">WD repeat</keyword>
<dbReference type="SUPFAM" id="SSF50998">
    <property type="entry name" value="Quinoprotein alcohol dehydrogenase-like"/>
    <property type="match status" value="1"/>
</dbReference>
<feature type="region of interest" description="Disordered" evidence="4">
    <location>
        <begin position="1"/>
        <end position="28"/>
    </location>
</feature>
<feature type="repeat" description="WD" evidence="3">
    <location>
        <begin position="985"/>
        <end position="1028"/>
    </location>
</feature>
<dbReference type="PANTHER" id="PTHR19848">
    <property type="entry name" value="WD40 REPEAT PROTEIN"/>
    <property type="match status" value="1"/>
</dbReference>
<gene>
    <name evidence="6" type="ORF">HUT05_06475</name>
</gene>
<protein>
    <submittedName>
        <fullName evidence="6">AAA family ATPase</fullName>
    </submittedName>
</protein>
<evidence type="ECO:0000256" key="1">
    <source>
        <dbReference type="ARBA" id="ARBA00022574"/>
    </source>
</evidence>
<dbReference type="InterPro" id="IPR019775">
    <property type="entry name" value="WD40_repeat_CS"/>
</dbReference>
<dbReference type="InterPro" id="IPR001680">
    <property type="entry name" value="WD40_rpt"/>
</dbReference>
<feature type="repeat" description="WD" evidence="3">
    <location>
        <begin position="962"/>
        <end position="984"/>
    </location>
</feature>
<evidence type="ECO:0000256" key="2">
    <source>
        <dbReference type="ARBA" id="ARBA00022737"/>
    </source>
</evidence>
<feature type="domain" description="Nephrocystin 3-like N-terminal" evidence="5">
    <location>
        <begin position="295"/>
        <end position="455"/>
    </location>
</feature>
<dbReference type="InterPro" id="IPR015943">
    <property type="entry name" value="WD40/YVTN_repeat-like_dom_sf"/>
</dbReference>
<sequence length="1121" mass="122214">MLALSMPLTRDENGSSPRPDLDPLDGAPTHAHRVAQALSGFEYEEFPAQSEHADWERLVESLVTASDIAVLIVHVVGHGELADGSSEKLYILGRDAERLRQPVSGWIEWIEDHPNRHRPVTLFILDVCCAGEAAVTAWHARMDVSTRRAWVLAAAGPQEKAFEYRLSRALVQVLERYLRGERRIDPSVRYIPANTLWKEVEATVLELVAEEDGVPQSVLTSLVPSHADLSALPFFPNPGFVEADPEEWLPPEIARLTDLAVDPLHFMRRAGGAEPVQRDWREGYFSGRKEDLSRLARWLDDESADPSLCVVTGKPGAGKSALIGMLVCAALPDLREFTKPLWRGRADTVPGTNDRLVVIHARHMAFDEMARALSAQVRRLVPLASLPSQAAGSLGEDSAASLFALLEERQQSERPITIIIDALDESNDPETITEALLYPLTRRYRGMVRLLIATRKDTRVNVLLTARNGYEILDLDTTVPESLCEDLLVYVKRLLAAAGPYTPSSMRQAGNALAEAIAARLADTDDEPDVLTPEYLQLGEFLTAGIYVNFMLTSTEHSSQIEEATRTGHAVPRSLPDLLAMDLQRHGDQPLLRAVLTALAFAQGQGMPELVLADVVTFDPSGQGRKVPLQTLYRLLDNEARLYLSRSVDEDGTTLYRLFHQGVADWWRKSASPEDLMQLYQSLAASVRRDEQERPLWHLATPYLQRHLPQHAADAGCLHQLLEDGDYLAFADPSVLLKLLPHVMEPLGEQAESNAAAYGHAFAERTSMPLAARRQLLAATAALGGNRPLQETLERSMQWRVRWAVSASAPPTALAAFTSRGQPYAVTGTELGRVEVWDVHSGEAMARSAAPRGRRVRPASEIRALTVVDSVGQLRIVTGGDNGIRTWDPLTGALSRKLPGHTGSTAAMTTVQLAERCHLLVGGYGGFSIWDLAARKQTGELVDHGAWVDALATTYTRGRLSIVTGADNGRIQVWDLNAGKVARDISGHVDGVKALAVTHLGTDLHAVSAGEEGIVYLWNLETGSKSRELTDHQGDLVRGLAVVDLPGRPHAVTGHESGRTALWDLTTGTCMDTFQLPTAVTAVATSSDGAILVTSADGIAALTLTTLSGEPVNPGSPTPCR</sequence>
<dbReference type="Pfam" id="PF24883">
    <property type="entry name" value="NPHP3_N"/>
    <property type="match status" value="1"/>
</dbReference>
<accession>A0A7H8T114</accession>
<evidence type="ECO:0000313" key="7">
    <source>
        <dbReference type="Proteomes" id="UP000509418"/>
    </source>
</evidence>
<proteinExistence type="predicted"/>
<dbReference type="PANTHER" id="PTHR19848:SF8">
    <property type="entry name" value="F-BOX AND WD REPEAT DOMAIN CONTAINING 7"/>
    <property type="match status" value="1"/>
</dbReference>
<evidence type="ECO:0000313" key="6">
    <source>
        <dbReference type="EMBL" id="QKZ17044.1"/>
    </source>
</evidence>
<dbReference type="EMBL" id="CP056041">
    <property type="protein sequence ID" value="QKZ17044.1"/>
    <property type="molecule type" value="Genomic_DNA"/>
</dbReference>
<dbReference type="AlphaFoldDB" id="A0A7H8T114"/>